<evidence type="ECO:0000256" key="5">
    <source>
        <dbReference type="SAM" id="MobiDB-lite"/>
    </source>
</evidence>
<comment type="subcellular location">
    <subcellularLocation>
        <location evidence="1">Cell envelope</location>
    </subcellularLocation>
</comment>
<feature type="region of interest" description="Disordered" evidence="5">
    <location>
        <begin position="26"/>
        <end position="45"/>
    </location>
</feature>
<evidence type="ECO:0000256" key="3">
    <source>
        <dbReference type="ARBA" id="ARBA00022729"/>
    </source>
</evidence>
<keyword evidence="3 6" id="KW-0732">Signal</keyword>
<dbReference type="SMART" id="SM00062">
    <property type="entry name" value="PBPb"/>
    <property type="match status" value="1"/>
</dbReference>
<evidence type="ECO:0000256" key="4">
    <source>
        <dbReference type="RuleBase" id="RU003744"/>
    </source>
</evidence>
<evidence type="ECO:0000313" key="9">
    <source>
        <dbReference type="Proteomes" id="UP001589776"/>
    </source>
</evidence>
<feature type="compositionally biased region" description="Low complexity" evidence="5">
    <location>
        <begin position="27"/>
        <end position="45"/>
    </location>
</feature>
<evidence type="ECO:0000256" key="2">
    <source>
        <dbReference type="ARBA" id="ARBA00010333"/>
    </source>
</evidence>
<dbReference type="InterPro" id="IPR001638">
    <property type="entry name" value="Solute-binding_3/MltF_N"/>
</dbReference>
<dbReference type="PROSITE" id="PS01039">
    <property type="entry name" value="SBP_BACTERIAL_3"/>
    <property type="match status" value="1"/>
</dbReference>
<evidence type="ECO:0000256" key="1">
    <source>
        <dbReference type="ARBA" id="ARBA00004196"/>
    </source>
</evidence>
<sequence>MKKLTTTAVALALTMGLAVGCGQKDQPASSNAAAPAADNKEAAAPASPFKEKGKLIVGTSADYPPYEFHKLIDGKDTIVGFDIDIANAIAKDLGLTLEIKDMKFDGLLPALATGNIDMIASGMSPTEDRKKNVDFTNIYYMAKQGIVVRAEDKDKIKSLDDLKGKPVGVQKGSIQEKLAQEQIENAQLKSLGKISDIVAELKSKRVDAIVVELPVANNYVNKNKDLAISSAEPKDETGGSALAFKKGIDPKVLEQVNKTLEKLNAEKKIDEFVAKANDMVE</sequence>
<evidence type="ECO:0000313" key="8">
    <source>
        <dbReference type="EMBL" id="MFC0216711.1"/>
    </source>
</evidence>
<keyword evidence="9" id="KW-1185">Reference proteome</keyword>
<feature type="signal peptide" evidence="6">
    <location>
        <begin position="1"/>
        <end position="20"/>
    </location>
</feature>
<dbReference type="RefSeq" id="WP_377475150.1">
    <property type="nucleotide sequence ID" value="NZ_JBHLWN010000124.1"/>
</dbReference>
<dbReference type="InterPro" id="IPR018313">
    <property type="entry name" value="SBP_3_CS"/>
</dbReference>
<comment type="similarity">
    <text evidence="2 4">Belongs to the bacterial solute-binding protein 3 family.</text>
</comment>
<accession>A0ABV6DVN9</accession>
<dbReference type="Pfam" id="PF00497">
    <property type="entry name" value="SBP_bac_3"/>
    <property type="match status" value="1"/>
</dbReference>
<dbReference type="EMBL" id="JBHLWN010000124">
    <property type="protein sequence ID" value="MFC0216711.1"/>
    <property type="molecule type" value="Genomic_DNA"/>
</dbReference>
<comment type="caution">
    <text evidence="8">The sequence shown here is derived from an EMBL/GenBank/DDBJ whole genome shotgun (WGS) entry which is preliminary data.</text>
</comment>
<protein>
    <submittedName>
        <fullName evidence="8">Transporter substrate-binding domain-containing protein</fullName>
    </submittedName>
</protein>
<name>A0ABV6DVN9_9BACL</name>
<organism evidence="8 9">
    <name type="scientific">Paenibacillus chartarius</name>
    <dbReference type="NCBI Taxonomy" id="747481"/>
    <lineage>
        <taxon>Bacteria</taxon>
        <taxon>Bacillati</taxon>
        <taxon>Bacillota</taxon>
        <taxon>Bacilli</taxon>
        <taxon>Bacillales</taxon>
        <taxon>Paenibacillaceae</taxon>
        <taxon>Paenibacillus</taxon>
    </lineage>
</organism>
<evidence type="ECO:0000259" key="7">
    <source>
        <dbReference type="SMART" id="SM00062"/>
    </source>
</evidence>
<dbReference type="Gene3D" id="3.40.190.10">
    <property type="entry name" value="Periplasmic binding protein-like II"/>
    <property type="match status" value="2"/>
</dbReference>
<dbReference type="PANTHER" id="PTHR35936">
    <property type="entry name" value="MEMBRANE-BOUND LYTIC MUREIN TRANSGLYCOSYLASE F"/>
    <property type="match status" value="1"/>
</dbReference>
<proteinExistence type="inferred from homology"/>
<reference evidence="8 9" key="1">
    <citation type="submission" date="2024-09" db="EMBL/GenBank/DDBJ databases">
        <authorList>
            <person name="Sun Q."/>
            <person name="Mori K."/>
        </authorList>
    </citation>
    <scope>NUCLEOTIDE SEQUENCE [LARGE SCALE GENOMIC DNA]</scope>
    <source>
        <strain evidence="8 9">CCM 7759</strain>
    </source>
</reference>
<dbReference type="SUPFAM" id="SSF53850">
    <property type="entry name" value="Periplasmic binding protein-like II"/>
    <property type="match status" value="1"/>
</dbReference>
<feature type="chain" id="PRO_5046987908" evidence="6">
    <location>
        <begin position="21"/>
        <end position="281"/>
    </location>
</feature>
<dbReference type="Proteomes" id="UP001589776">
    <property type="component" value="Unassembled WGS sequence"/>
</dbReference>
<dbReference type="PANTHER" id="PTHR35936:SF17">
    <property type="entry name" value="ARGININE-BINDING EXTRACELLULAR PROTEIN ARTP"/>
    <property type="match status" value="1"/>
</dbReference>
<evidence type="ECO:0000256" key="6">
    <source>
        <dbReference type="SAM" id="SignalP"/>
    </source>
</evidence>
<feature type="domain" description="Solute-binding protein family 3/N-terminal" evidence="7">
    <location>
        <begin position="54"/>
        <end position="276"/>
    </location>
</feature>
<gene>
    <name evidence="8" type="ORF">ACFFK0_30390</name>
</gene>
<dbReference type="PROSITE" id="PS51257">
    <property type="entry name" value="PROKAR_LIPOPROTEIN"/>
    <property type="match status" value="1"/>
</dbReference>